<name>A0ACB6ZXM5_THEGA</name>
<proteinExistence type="predicted"/>
<dbReference type="Proteomes" id="UP000886501">
    <property type="component" value="Unassembled WGS sequence"/>
</dbReference>
<protein>
    <submittedName>
        <fullName evidence="1">Uncharacterized protein</fullName>
    </submittedName>
</protein>
<reference evidence="1" key="2">
    <citation type="journal article" date="2020" name="Nat. Commun.">
        <title>Large-scale genome sequencing of mycorrhizal fungi provides insights into the early evolution of symbiotic traits.</title>
        <authorList>
            <person name="Miyauchi S."/>
            <person name="Kiss E."/>
            <person name="Kuo A."/>
            <person name="Drula E."/>
            <person name="Kohler A."/>
            <person name="Sanchez-Garcia M."/>
            <person name="Morin E."/>
            <person name="Andreopoulos B."/>
            <person name="Barry K.W."/>
            <person name="Bonito G."/>
            <person name="Buee M."/>
            <person name="Carver A."/>
            <person name="Chen C."/>
            <person name="Cichocki N."/>
            <person name="Clum A."/>
            <person name="Culley D."/>
            <person name="Crous P.W."/>
            <person name="Fauchery L."/>
            <person name="Girlanda M."/>
            <person name="Hayes R.D."/>
            <person name="Keri Z."/>
            <person name="LaButti K."/>
            <person name="Lipzen A."/>
            <person name="Lombard V."/>
            <person name="Magnuson J."/>
            <person name="Maillard F."/>
            <person name="Murat C."/>
            <person name="Nolan M."/>
            <person name="Ohm R.A."/>
            <person name="Pangilinan J."/>
            <person name="Pereira M.F."/>
            <person name="Perotto S."/>
            <person name="Peter M."/>
            <person name="Pfister S."/>
            <person name="Riley R."/>
            <person name="Sitrit Y."/>
            <person name="Stielow J.B."/>
            <person name="Szollosi G."/>
            <person name="Zifcakova L."/>
            <person name="Stursova M."/>
            <person name="Spatafora J.W."/>
            <person name="Tedersoo L."/>
            <person name="Vaario L.M."/>
            <person name="Yamada A."/>
            <person name="Yan M."/>
            <person name="Wang P."/>
            <person name="Xu J."/>
            <person name="Bruns T."/>
            <person name="Baldrian P."/>
            <person name="Vilgalys R."/>
            <person name="Dunand C."/>
            <person name="Henrissat B."/>
            <person name="Grigoriev I.V."/>
            <person name="Hibbett D."/>
            <person name="Nagy L.G."/>
            <person name="Martin F.M."/>
        </authorList>
    </citation>
    <scope>NUCLEOTIDE SEQUENCE</scope>
    <source>
        <strain evidence="1">P2</strain>
    </source>
</reference>
<evidence type="ECO:0000313" key="1">
    <source>
        <dbReference type="EMBL" id="KAF9654138.1"/>
    </source>
</evidence>
<sequence>MSSSSCSMVDPSDADRKLTKSPTPSSQARWDYDIIPETHNNRTLVLCFDGTGDKFDSDNSNVVQFISLLKKDNKREQMVYYQTGIGTYVTKRGPGFFTPIVKKVSKLLDEAVAWNLASHTQSGYEFLMQQYQFGDKICIFGFSRGAYTARALAGMLAKVGLLPADNREQVPFAYKMYTQDDAFGWEQSSAFKKTFSIDVDVEFLGVWDTVNSVGLIPHRLPFTISNSSIKYFRHAVSLDERRAKFEANLCPPGDKDHEFLKGNVEEDASKTLRKRPTLQELEKKWSDVSRRTDVLEVWFSGCHCDVGGGAVKNGTRHALSRIPLRWMIRECFLAQTGIMFKADALRQVGLDPSRVYPHVLTRPEALLLKQADPNRVGYTNGTVSVVEPGVILNEEEEDLADALSPINDQLLLSPAWWLLELLPMWQRCPRKDGTWGTKIKINLAKGRFLRQDNNYPVRIHRTVKLRIDHPDVLVDGPYMPKAGSWDETEPVWVD</sequence>
<reference evidence="1" key="1">
    <citation type="submission" date="2019-10" db="EMBL/GenBank/DDBJ databases">
        <authorList>
            <consortium name="DOE Joint Genome Institute"/>
            <person name="Kuo A."/>
            <person name="Miyauchi S."/>
            <person name="Kiss E."/>
            <person name="Drula E."/>
            <person name="Kohler A."/>
            <person name="Sanchez-Garcia M."/>
            <person name="Andreopoulos B."/>
            <person name="Barry K.W."/>
            <person name="Bonito G."/>
            <person name="Buee M."/>
            <person name="Carver A."/>
            <person name="Chen C."/>
            <person name="Cichocki N."/>
            <person name="Clum A."/>
            <person name="Culley D."/>
            <person name="Crous P.W."/>
            <person name="Fauchery L."/>
            <person name="Girlanda M."/>
            <person name="Hayes R."/>
            <person name="Keri Z."/>
            <person name="Labutti K."/>
            <person name="Lipzen A."/>
            <person name="Lombard V."/>
            <person name="Magnuson J."/>
            <person name="Maillard F."/>
            <person name="Morin E."/>
            <person name="Murat C."/>
            <person name="Nolan M."/>
            <person name="Ohm R."/>
            <person name="Pangilinan J."/>
            <person name="Pereira M."/>
            <person name="Perotto S."/>
            <person name="Peter M."/>
            <person name="Riley R."/>
            <person name="Sitrit Y."/>
            <person name="Stielow B."/>
            <person name="Szollosi G."/>
            <person name="Zifcakova L."/>
            <person name="Stursova M."/>
            <person name="Spatafora J.W."/>
            <person name="Tedersoo L."/>
            <person name="Vaario L.-M."/>
            <person name="Yamada A."/>
            <person name="Yan M."/>
            <person name="Wang P."/>
            <person name="Xu J."/>
            <person name="Bruns T."/>
            <person name="Baldrian P."/>
            <person name="Vilgalys R."/>
            <person name="Henrissat B."/>
            <person name="Grigoriev I.V."/>
            <person name="Hibbett D."/>
            <person name="Nagy L.G."/>
            <person name="Martin F.M."/>
        </authorList>
    </citation>
    <scope>NUCLEOTIDE SEQUENCE</scope>
    <source>
        <strain evidence="1">P2</strain>
    </source>
</reference>
<evidence type="ECO:0000313" key="2">
    <source>
        <dbReference type="Proteomes" id="UP000886501"/>
    </source>
</evidence>
<organism evidence="1 2">
    <name type="scientific">Thelephora ganbajun</name>
    <name type="common">Ganba fungus</name>
    <dbReference type="NCBI Taxonomy" id="370292"/>
    <lineage>
        <taxon>Eukaryota</taxon>
        <taxon>Fungi</taxon>
        <taxon>Dikarya</taxon>
        <taxon>Basidiomycota</taxon>
        <taxon>Agaricomycotina</taxon>
        <taxon>Agaricomycetes</taxon>
        <taxon>Thelephorales</taxon>
        <taxon>Thelephoraceae</taxon>
        <taxon>Thelephora</taxon>
    </lineage>
</organism>
<accession>A0ACB6ZXM5</accession>
<comment type="caution">
    <text evidence="1">The sequence shown here is derived from an EMBL/GenBank/DDBJ whole genome shotgun (WGS) entry which is preliminary data.</text>
</comment>
<keyword evidence="2" id="KW-1185">Reference proteome</keyword>
<dbReference type="EMBL" id="MU117961">
    <property type="protein sequence ID" value="KAF9654138.1"/>
    <property type="molecule type" value="Genomic_DNA"/>
</dbReference>
<gene>
    <name evidence="1" type="ORF">BDM02DRAFT_6878</name>
</gene>